<protein>
    <submittedName>
        <fullName evidence="1">Uncharacterized protein</fullName>
    </submittedName>
</protein>
<name>A0A382IME2_9ZZZZ</name>
<accession>A0A382IME2</accession>
<reference evidence="1" key="1">
    <citation type="submission" date="2018-05" db="EMBL/GenBank/DDBJ databases">
        <authorList>
            <person name="Lanie J.A."/>
            <person name="Ng W.-L."/>
            <person name="Kazmierczak K.M."/>
            <person name="Andrzejewski T.M."/>
            <person name="Davidsen T.M."/>
            <person name="Wayne K.J."/>
            <person name="Tettelin H."/>
            <person name="Glass J.I."/>
            <person name="Rusch D."/>
            <person name="Podicherti R."/>
            <person name="Tsui H.-C.T."/>
            <person name="Winkler M.E."/>
        </authorList>
    </citation>
    <scope>NUCLEOTIDE SEQUENCE</scope>
</reference>
<sequence length="54" mass="5876">MNLRKLSRDIIIGITDPVPGPTCMTSPAADHIDEARGFQCDLPDELVEFSNGCD</sequence>
<organism evidence="1">
    <name type="scientific">marine metagenome</name>
    <dbReference type="NCBI Taxonomy" id="408172"/>
    <lineage>
        <taxon>unclassified sequences</taxon>
        <taxon>metagenomes</taxon>
        <taxon>ecological metagenomes</taxon>
    </lineage>
</organism>
<dbReference type="EMBL" id="UINC01068272">
    <property type="protein sequence ID" value="SVC00776.1"/>
    <property type="molecule type" value="Genomic_DNA"/>
</dbReference>
<evidence type="ECO:0000313" key="1">
    <source>
        <dbReference type="EMBL" id="SVC00776.1"/>
    </source>
</evidence>
<proteinExistence type="predicted"/>
<dbReference type="AlphaFoldDB" id="A0A382IME2"/>
<gene>
    <name evidence="1" type="ORF">METZ01_LOCUS253630</name>
</gene>